<dbReference type="RefSeq" id="WP_345415647.1">
    <property type="nucleotide sequence ID" value="NZ_BAABGT010000029.1"/>
</dbReference>
<dbReference type="InterPro" id="IPR023214">
    <property type="entry name" value="HAD_sf"/>
</dbReference>
<dbReference type="NCBIfam" id="TIGR01662">
    <property type="entry name" value="HAD-SF-IIIA"/>
    <property type="match status" value="1"/>
</dbReference>
<dbReference type="EMBL" id="BAABGT010000029">
    <property type="protein sequence ID" value="GAA4544360.1"/>
    <property type="molecule type" value="Genomic_DNA"/>
</dbReference>
<keyword evidence="1" id="KW-0378">Hydrolase</keyword>
<protein>
    <submittedName>
        <fullName evidence="1">HAD family hydrolase</fullName>
    </submittedName>
</protein>
<dbReference type="InterPro" id="IPR036412">
    <property type="entry name" value="HAD-like_sf"/>
</dbReference>
<sequence>MTLAQLLEERRHILLDFDGPVCAVFPGNRGRESGDAMRRLLGKRWAQLPQEVHDADDAFVVLRHFDRHERELAEKAEQAFAAEERKTVLRAAPTSGALDAIKALRGSGHTITIVSNNSESAIRGFVELHGLDGEIDGVVGRTRPRTEDLKPEPYLLRRALDERDAAPTEAVLIGDSVTDIQAARAAGTAAIAYANKPGKDRALRSFEPDALIKSMDEIVHAE</sequence>
<comment type="caution">
    <text evidence="1">The sequence shown here is derived from an EMBL/GenBank/DDBJ whole genome shotgun (WGS) entry which is preliminary data.</text>
</comment>
<keyword evidence="2" id="KW-1185">Reference proteome</keyword>
<dbReference type="InterPro" id="IPR050155">
    <property type="entry name" value="HAD-like_hydrolase_sf"/>
</dbReference>
<reference evidence="2" key="1">
    <citation type="journal article" date="2019" name="Int. J. Syst. Evol. Microbiol.">
        <title>The Global Catalogue of Microorganisms (GCM) 10K type strain sequencing project: providing services to taxonomists for standard genome sequencing and annotation.</title>
        <authorList>
            <consortium name="The Broad Institute Genomics Platform"/>
            <consortium name="The Broad Institute Genome Sequencing Center for Infectious Disease"/>
            <person name="Wu L."/>
            <person name="Ma J."/>
        </authorList>
    </citation>
    <scope>NUCLEOTIDE SEQUENCE [LARGE SCALE GENOMIC DNA]</scope>
    <source>
        <strain evidence="2">JCM 17906</strain>
    </source>
</reference>
<accession>A0ABP8RQ29</accession>
<organism evidence="1 2">
    <name type="scientific">Pseudonocardia xishanensis</name>
    <dbReference type="NCBI Taxonomy" id="630995"/>
    <lineage>
        <taxon>Bacteria</taxon>
        <taxon>Bacillati</taxon>
        <taxon>Actinomycetota</taxon>
        <taxon>Actinomycetes</taxon>
        <taxon>Pseudonocardiales</taxon>
        <taxon>Pseudonocardiaceae</taxon>
        <taxon>Pseudonocardia</taxon>
    </lineage>
</organism>
<evidence type="ECO:0000313" key="2">
    <source>
        <dbReference type="Proteomes" id="UP001501598"/>
    </source>
</evidence>
<dbReference type="GO" id="GO:0016787">
    <property type="term" value="F:hydrolase activity"/>
    <property type="evidence" value="ECO:0007669"/>
    <property type="project" value="UniProtKB-KW"/>
</dbReference>
<dbReference type="InterPro" id="IPR006549">
    <property type="entry name" value="HAD-SF_hydro_IIIA"/>
</dbReference>
<gene>
    <name evidence="1" type="ORF">GCM10023175_22420</name>
</gene>
<evidence type="ECO:0000313" key="1">
    <source>
        <dbReference type="EMBL" id="GAA4544360.1"/>
    </source>
</evidence>
<dbReference type="CDD" id="cd01427">
    <property type="entry name" value="HAD_like"/>
    <property type="match status" value="1"/>
</dbReference>
<dbReference type="NCBIfam" id="TIGR01509">
    <property type="entry name" value="HAD-SF-IA-v3"/>
    <property type="match status" value="1"/>
</dbReference>
<dbReference type="SUPFAM" id="SSF56784">
    <property type="entry name" value="HAD-like"/>
    <property type="match status" value="1"/>
</dbReference>
<dbReference type="Proteomes" id="UP001501598">
    <property type="component" value="Unassembled WGS sequence"/>
</dbReference>
<proteinExistence type="predicted"/>
<dbReference type="PANTHER" id="PTHR43434:SF1">
    <property type="entry name" value="PHOSPHOGLYCOLATE PHOSPHATASE"/>
    <property type="match status" value="1"/>
</dbReference>
<dbReference type="Pfam" id="PF13419">
    <property type="entry name" value="HAD_2"/>
    <property type="match status" value="1"/>
</dbReference>
<dbReference type="InterPro" id="IPR006439">
    <property type="entry name" value="HAD-SF_hydro_IA"/>
</dbReference>
<dbReference type="Gene3D" id="3.40.50.1000">
    <property type="entry name" value="HAD superfamily/HAD-like"/>
    <property type="match status" value="1"/>
</dbReference>
<name>A0ABP8RQ29_9PSEU</name>
<dbReference type="PANTHER" id="PTHR43434">
    <property type="entry name" value="PHOSPHOGLYCOLATE PHOSPHATASE"/>
    <property type="match status" value="1"/>
</dbReference>
<dbReference type="InterPro" id="IPR041492">
    <property type="entry name" value="HAD_2"/>
</dbReference>